<evidence type="ECO:0000256" key="2">
    <source>
        <dbReference type="ARBA" id="ARBA00022517"/>
    </source>
</evidence>
<dbReference type="InterPro" id="IPR028989">
    <property type="entry name" value="RimP_N"/>
</dbReference>
<evidence type="ECO:0000256" key="3">
    <source>
        <dbReference type="HAMAP-Rule" id="MF_01077"/>
    </source>
</evidence>
<dbReference type="HAMAP" id="MF_01077">
    <property type="entry name" value="RimP"/>
    <property type="match status" value="1"/>
</dbReference>
<dbReference type="Pfam" id="PF02576">
    <property type="entry name" value="RimP_N"/>
    <property type="match status" value="1"/>
</dbReference>
<dbReference type="Proteomes" id="UP000016649">
    <property type="component" value="Unassembled WGS sequence"/>
</dbReference>
<organism evidence="6 7">
    <name type="scientific">Treponema lecithinolyticum ATCC 700332</name>
    <dbReference type="NCBI Taxonomy" id="1321815"/>
    <lineage>
        <taxon>Bacteria</taxon>
        <taxon>Pseudomonadati</taxon>
        <taxon>Spirochaetota</taxon>
        <taxon>Spirochaetia</taxon>
        <taxon>Spirochaetales</taxon>
        <taxon>Treponemataceae</taxon>
        <taxon>Treponema</taxon>
    </lineage>
</organism>
<dbReference type="EMBL" id="AWVH01000002">
    <property type="protein sequence ID" value="ERJ94569.1"/>
    <property type="molecule type" value="Genomic_DNA"/>
</dbReference>
<dbReference type="InterPro" id="IPR003728">
    <property type="entry name" value="Ribosome_maturation_RimP"/>
</dbReference>
<comment type="similarity">
    <text evidence="3">Belongs to the RimP family.</text>
</comment>
<evidence type="ECO:0000313" key="7">
    <source>
        <dbReference type="Proteomes" id="UP000016649"/>
    </source>
</evidence>
<keyword evidence="2 3" id="KW-0690">Ribosome biogenesis</keyword>
<comment type="function">
    <text evidence="3">Required for maturation of 30S ribosomal subunits.</text>
</comment>
<dbReference type="InterPro" id="IPR028998">
    <property type="entry name" value="RimP_C"/>
</dbReference>
<keyword evidence="1 3" id="KW-0963">Cytoplasm</keyword>
<feature type="domain" description="Ribosome maturation factor RimP N-terminal" evidence="4">
    <location>
        <begin position="15"/>
        <end position="94"/>
    </location>
</feature>
<dbReference type="RefSeq" id="WP_021686075.1">
    <property type="nucleotide sequence ID" value="NZ_KI260552.1"/>
</dbReference>
<evidence type="ECO:0000259" key="4">
    <source>
        <dbReference type="Pfam" id="PF02576"/>
    </source>
</evidence>
<sequence>MEYTALESQQYYSECKALTEGLGYALVELHIVRIHSGVQVRAVIAPLRTAEAKVQNRSSIGVNDCAKVHRLLLPRLEALLRSQEVYMEVTSPGMNRNIKNAAEFALFVGKEVRLWDKNVSDWVSGIIEKSDTASITFTHPKTGEKQTLQYTDIAKAKLVDTEG</sequence>
<evidence type="ECO:0000256" key="1">
    <source>
        <dbReference type="ARBA" id="ARBA00022490"/>
    </source>
</evidence>
<keyword evidence="7" id="KW-1185">Reference proteome</keyword>
<feature type="domain" description="Ribosome maturation factor RimP C-terminal" evidence="5">
    <location>
        <begin position="98"/>
        <end position="159"/>
    </location>
</feature>
<dbReference type="PANTHER" id="PTHR33867:SF1">
    <property type="entry name" value="RIBOSOME MATURATION FACTOR RIMP"/>
    <property type="match status" value="1"/>
</dbReference>
<dbReference type="SUPFAM" id="SSF75420">
    <property type="entry name" value="YhbC-like, N-terminal domain"/>
    <property type="match status" value="1"/>
</dbReference>
<dbReference type="InterPro" id="IPR035956">
    <property type="entry name" value="RimP_N_sf"/>
</dbReference>
<dbReference type="PANTHER" id="PTHR33867">
    <property type="entry name" value="RIBOSOME MATURATION FACTOR RIMP"/>
    <property type="match status" value="1"/>
</dbReference>
<comment type="subcellular location">
    <subcellularLocation>
        <location evidence="3">Cytoplasm</location>
    </subcellularLocation>
</comment>
<comment type="caution">
    <text evidence="6">The sequence shown here is derived from an EMBL/GenBank/DDBJ whole genome shotgun (WGS) entry which is preliminary data.</text>
</comment>
<reference evidence="6 7" key="1">
    <citation type="submission" date="2013-08" db="EMBL/GenBank/DDBJ databases">
        <authorList>
            <person name="Weinstock G."/>
            <person name="Sodergren E."/>
            <person name="Wylie T."/>
            <person name="Fulton L."/>
            <person name="Fulton R."/>
            <person name="Fronick C."/>
            <person name="O'Laughlin M."/>
            <person name="Godfrey J."/>
            <person name="Miner T."/>
            <person name="Herter B."/>
            <person name="Appelbaum E."/>
            <person name="Cordes M."/>
            <person name="Lek S."/>
            <person name="Wollam A."/>
            <person name="Pepin K.H."/>
            <person name="Palsikar V.B."/>
            <person name="Mitreva M."/>
            <person name="Wilson R.K."/>
        </authorList>
    </citation>
    <scope>NUCLEOTIDE SEQUENCE [LARGE SCALE GENOMIC DNA]</scope>
    <source>
        <strain evidence="6 7">ATCC 700332</strain>
    </source>
</reference>
<evidence type="ECO:0000259" key="5">
    <source>
        <dbReference type="Pfam" id="PF17384"/>
    </source>
</evidence>
<dbReference type="Pfam" id="PF17384">
    <property type="entry name" value="DUF150_C"/>
    <property type="match status" value="1"/>
</dbReference>
<gene>
    <name evidence="3" type="primary">rimP</name>
    <name evidence="6" type="ORF">HMPREF9193_00108</name>
</gene>
<accession>A0ABN0P2F3</accession>
<name>A0ABN0P2F3_TRELE</name>
<evidence type="ECO:0000313" key="6">
    <source>
        <dbReference type="EMBL" id="ERJ94569.1"/>
    </source>
</evidence>
<protein>
    <recommendedName>
        <fullName evidence="3">Ribosome maturation factor RimP</fullName>
    </recommendedName>
</protein>
<proteinExistence type="inferred from homology"/>